<feature type="region of interest" description="Disordered" evidence="1">
    <location>
        <begin position="259"/>
        <end position="280"/>
    </location>
</feature>
<reference evidence="2 3" key="1">
    <citation type="submission" date="2019-06" db="EMBL/GenBank/DDBJ databases">
        <title>Sequencing the genomes of 1000 actinobacteria strains.</title>
        <authorList>
            <person name="Klenk H.-P."/>
        </authorList>
    </citation>
    <scope>NUCLEOTIDE SEQUENCE [LARGE SCALE GENOMIC DNA]</scope>
    <source>
        <strain evidence="2 3">DSM 21776</strain>
    </source>
</reference>
<protein>
    <submittedName>
        <fullName evidence="2">Uncharacterized protein</fullName>
    </submittedName>
</protein>
<feature type="region of interest" description="Disordered" evidence="1">
    <location>
        <begin position="197"/>
        <end position="217"/>
    </location>
</feature>
<feature type="region of interest" description="Disordered" evidence="1">
    <location>
        <begin position="45"/>
        <end position="111"/>
    </location>
</feature>
<organism evidence="2 3">
    <name type="scientific">Humibacillus xanthopallidus</name>
    <dbReference type="NCBI Taxonomy" id="412689"/>
    <lineage>
        <taxon>Bacteria</taxon>
        <taxon>Bacillati</taxon>
        <taxon>Actinomycetota</taxon>
        <taxon>Actinomycetes</taxon>
        <taxon>Micrococcales</taxon>
        <taxon>Intrasporangiaceae</taxon>
        <taxon>Humibacillus</taxon>
    </lineage>
</organism>
<feature type="compositionally biased region" description="Basic and acidic residues" evidence="1">
    <location>
        <begin position="71"/>
        <end position="111"/>
    </location>
</feature>
<comment type="caution">
    <text evidence="2">The sequence shown here is derived from an EMBL/GenBank/DDBJ whole genome shotgun (WGS) entry which is preliminary data.</text>
</comment>
<feature type="compositionally biased region" description="Pro residues" evidence="1">
    <location>
        <begin position="270"/>
        <end position="280"/>
    </location>
</feature>
<dbReference type="Proteomes" id="UP000320085">
    <property type="component" value="Unassembled WGS sequence"/>
</dbReference>
<gene>
    <name evidence="2" type="ORF">FHX52_3328</name>
</gene>
<evidence type="ECO:0000313" key="3">
    <source>
        <dbReference type="Proteomes" id="UP000320085"/>
    </source>
</evidence>
<accession>A0A543PRA4</accession>
<sequence>MAIGSRASSGTCQCTAPRSLLAHELGDRDLGKLVVAPGCLVSQRREPAHDPADGGCGVATLDRAASAPPARSKEQSVGRGSADELLSRFQGPDRKSSSSARKPEDAVHSRSRGDLTAYAWGVITHPRLRRAQRQPPGIPYAAASLPIERAVRRAGACRPTALSIPGSRSKEQFVGRGACRRTALSIGKLGGSEDCAAAGDPDDGAGDVAGVGRGRDEDIGRGDLGRLAGAAQQVDGEVVESGLGRRVVEQLRRRVIRLGRRRQGDLTDEPIPPAELAPSA</sequence>
<dbReference type="AlphaFoldDB" id="A0A543PRA4"/>
<evidence type="ECO:0000256" key="1">
    <source>
        <dbReference type="SAM" id="MobiDB-lite"/>
    </source>
</evidence>
<name>A0A543PRA4_9MICO</name>
<proteinExistence type="predicted"/>
<dbReference type="EMBL" id="VFQF01000002">
    <property type="protein sequence ID" value="TQN46602.1"/>
    <property type="molecule type" value="Genomic_DNA"/>
</dbReference>
<evidence type="ECO:0000313" key="2">
    <source>
        <dbReference type="EMBL" id="TQN46602.1"/>
    </source>
</evidence>